<sequence>MSASKQPEGFRTDAELQAHLAALEADAPAEEGFQSPDDYMGAERRRLDELKSEIASLRDEMENLRMRLSAVAQQATTVVRSNIDWADASAHAQLGRYPWAKLAGAMAATFVSVRLLKRLPLGKIARVAIPLMITWPDERSR</sequence>
<dbReference type="RefSeq" id="WP_037136171.1">
    <property type="nucleotide sequence ID" value="NZ_JACIIG010000016.1"/>
</dbReference>
<accession>A0A7W6ZXW7</accession>
<dbReference type="GeneID" id="32526106"/>
<comment type="caution">
    <text evidence="2">The sequence shown here is derived from an EMBL/GenBank/DDBJ whole genome shotgun (WGS) entry which is preliminary data.</text>
</comment>
<proteinExistence type="predicted"/>
<evidence type="ECO:0000256" key="1">
    <source>
        <dbReference type="SAM" id="Coils"/>
    </source>
</evidence>
<evidence type="ECO:0000313" key="2">
    <source>
        <dbReference type="EMBL" id="MBB4570756.1"/>
    </source>
</evidence>
<dbReference type="AlphaFoldDB" id="A0A7W6ZXW7"/>
<dbReference type="EMBL" id="JACIIG010000016">
    <property type="protein sequence ID" value="MBB4570756.1"/>
    <property type="molecule type" value="Genomic_DNA"/>
</dbReference>
<reference evidence="2 3" key="1">
    <citation type="submission" date="2020-08" db="EMBL/GenBank/DDBJ databases">
        <title>Genomic Encyclopedia of Type Strains, Phase IV (KMG-V): Genome sequencing to study the core and pangenomes of soil and plant-associated prokaryotes.</title>
        <authorList>
            <person name="Whitman W."/>
        </authorList>
    </citation>
    <scope>NUCLEOTIDE SEQUENCE [LARGE SCALE GENOMIC DNA]</scope>
    <source>
        <strain evidence="2 3">SEMIA 492</strain>
    </source>
</reference>
<keyword evidence="3" id="KW-1185">Reference proteome</keyword>
<dbReference type="OrthoDB" id="8404663at2"/>
<protein>
    <submittedName>
        <fullName evidence="2">Uncharacterized protein</fullName>
    </submittedName>
</protein>
<evidence type="ECO:0000313" key="3">
    <source>
        <dbReference type="Proteomes" id="UP000543836"/>
    </source>
</evidence>
<keyword evidence="1" id="KW-0175">Coiled coil</keyword>
<feature type="coiled-coil region" evidence="1">
    <location>
        <begin position="40"/>
        <end position="74"/>
    </location>
</feature>
<gene>
    <name evidence="2" type="ORF">GGE60_004913</name>
</gene>
<dbReference type="Proteomes" id="UP000543836">
    <property type="component" value="Unassembled WGS sequence"/>
</dbReference>
<name>A0A7W6ZXW7_9HYPH</name>
<organism evidence="2 3">
    <name type="scientific">Rhizobium leucaenae</name>
    <dbReference type="NCBI Taxonomy" id="29450"/>
    <lineage>
        <taxon>Bacteria</taxon>
        <taxon>Pseudomonadati</taxon>
        <taxon>Pseudomonadota</taxon>
        <taxon>Alphaproteobacteria</taxon>
        <taxon>Hyphomicrobiales</taxon>
        <taxon>Rhizobiaceae</taxon>
        <taxon>Rhizobium/Agrobacterium group</taxon>
        <taxon>Rhizobium</taxon>
    </lineage>
</organism>